<dbReference type="OrthoDB" id="7262970at2"/>
<dbReference type="EMBL" id="LLXX01000210">
    <property type="protein sequence ID" value="KRQ94499.1"/>
    <property type="molecule type" value="Genomic_DNA"/>
</dbReference>
<dbReference type="RefSeq" id="WP_156438862.1">
    <property type="nucleotide sequence ID" value="NZ_LLXX01000210.1"/>
</dbReference>
<evidence type="ECO:0000313" key="1">
    <source>
        <dbReference type="EMBL" id="KRQ94499.1"/>
    </source>
</evidence>
<accession>A0A0R3KFY3</accession>
<evidence type="ECO:0000313" key="2">
    <source>
        <dbReference type="Proteomes" id="UP000051913"/>
    </source>
</evidence>
<organism evidence="1 2">
    <name type="scientific">Bradyrhizobium valentinum</name>
    <dbReference type="NCBI Taxonomy" id="1518501"/>
    <lineage>
        <taxon>Bacteria</taxon>
        <taxon>Pseudomonadati</taxon>
        <taxon>Pseudomonadota</taxon>
        <taxon>Alphaproteobacteria</taxon>
        <taxon>Hyphomicrobiales</taxon>
        <taxon>Nitrobacteraceae</taxon>
        <taxon>Bradyrhizobium</taxon>
    </lineage>
</organism>
<dbReference type="Proteomes" id="UP000051913">
    <property type="component" value="Unassembled WGS sequence"/>
</dbReference>
<evidence type="ECO:0008006" key="3">
    <source>
        <dbReference type="Google" id="ProtNLM"/>
    </source>
</evidence>
<name>A0A0R3KFY3_9BRAD</name>
<gene>
    <name evidence="1" type="ORF">CP49_34120</name>
</gene>
<keyword evidence="2" id="KW-1185">Reference proteome</keyword>
<sequence>MAEAKKSAEIGIKRGRIISNLSQPQQLDLVADGLPLLMKSANDLLLASKALDGHYRAASILEGHAMEEVAKILILMDIVRCPPNIRPARIGPMMGWFYDHLARLIYIDAQDWKPQDTKQLQEYVDSNRKSHYVEGAVGEYITPNWTTYSRESLLYADIVTYEEGEPFWNEPQEYEPMVRWREPSSWQVCHALRNMGLFTRAGLDVVSSVWSQVDFATTENWSDARRLTHATLLALEKAQLISKDAQESQVGTLYNHWQLPMYRIDFKRIEVPLEDLRAEQNANLWSEAGY</sequence>
<dbReference type="AlphaFoldDB" id="A0A0R3KFY3"/>
<protein>
    <recommendedName>
        <fullName evidence="3">AbiV family abortive infection protein</fullName>
    </recommendedName>
</protein>
<reference evidence="1 2" key="1">
    <citation type="submission" date="2014-03" db="EMBL/GenBank/DDBJ databases">
        <title>Bradyrhizobium valentinum sp. nov., isolated from effective nodules of Lupinus mariae-josephae, a lupine endemic of basic-lime soils in Eastern Spain.</title>
        <authorList>
            <person name="Duran D."/>
            <person name="Rey L."/>
            <person name="Navarro A."/>
            <person name="Busquets A."/>
            <person name="Imperial J."/>
            <person name="Ruiz-Argueso T."/>
        </authorList>
    </citation>
    <scope>NUCLEOTIDE SEQUENCE [LARGE SCALE GENOMIC DNA]</scope>
    <source>
        <strain evidence="1 2">LmjM3</strain>
    </source>
</reference>
<comment type="caution">
    <text evidence="1">The sequence shown here is derived from an EMBL/GenBank/DDBJ whole genome shotgun (WGS) entry which is preliminary data.</text>
</comment>
<proteinExistence type="predicted"/>